<dbReference type="EMBL" id="LFYR01002205">
    <property type="protein sequence ID" value="KMZ56294.1"/>
    <property type="molecule type" value="Genomic_DNA"/>
</dbReference>
<proteinExistence type="predicted"/>
<dbReference type="STRING" id="29655.A0A0K9NHQ9"/>
<evidence type="ECO:0008006" key="3">
    <source>
        <dbReference type="Google" id="ProtNLM"/>
    </source>
</evidence>
<comment type="caution">
    <text evidence="1">The sequence shown here is derived from an EMBL/GenBank/DDBJ whole genome shotgun (WGS) entry which is preliminary data.</text>
</comment>
<evidence type="ECO:0000313" key="2">
    <source>
        <dbReference type="Proteomes" id="UP000036987"/>
    </source>
</evidence>
<dbReference type="AlphaFoldDB" id="A0A0K9NHQ9"/>
<name>A0A0K9NHQ9_ZOSMR</name>
<dbReference type="Gene3D" id="1.25.40.10">
    <property type="entry name" value="Tetratricopeptide repeat domain"/>
    <property type="match status" value="1"/>
</dbReference>
<organism evidence="1 2">
    <name type="scientific">Zostera marina</name>
    <name type="common">Eelgrass</name>
    <dbReference type="NCBI Taxonomy" id="29655"/>
    <lineage>
        <taxon>Eukaryota</taxon>
        <taxon>Viridiplantae</taxon>
        <taxon>Streptophyta</taxon>
        <taxon>Embryophyta</taxon>
        <taxon>Tracheophyta</taxon>
        <taxon>Spermatophyta</taxon>
        <taxon>Magnoliopsida</taxon>
        <taxon>Liliopsida</taxon>
        <taxon>Zosteraceae</taxon>
        <taxon>Zostera</taxon>
    </lineage>
</organism>
<dbReference type="Proteomes" id="UP000036987">
    <property type="component" value="Unassembled WGS sequence"/>
</dbReference>
<evidence type="ECO:0000313" key="1">
    <source>
        <dbReference type="EMBL" id="KMZ56294.1"/>
    </source>
</evidence>
<protein>
    <recommendedName>
        <fullName evidence="3">Pentatricopeptide repeat-containing protein</fullName>
    </recommendedName>
</protein>
<reference evidence="2" key="1">
    <citation type="journal article" date="2016" name="Nature">
        <title>The genome of the seagrass Zostera marina reveals angiosperm adaptation to the sea.</title>
        <authorList>
            <person name="Olsen J.L."/>
            <person name="Rouze P."/>
            <person name="Verhelst B."/>
            <person name="Lin Y.-C."/>
            <person name="Bayer T."/>
            <person name="Collen J."/>
            <person name="Dattolo E."/>
            <person name="De Paoli E."/>
            <person name="Dittami S."/>
            <person name="Maumus F."/>
            <person name="Michel G."/>
            <person name="Kersting A."/>
            <person name="Lauritano C."/>
            <person name="Lohaus R."/>
            <person name="Toepel M."/>
            <person name="Tonon T."/>
            <person name="Vanneste K."/>
            <person name="Amirebrahimi M."/>
            <person name="Brakel J."/>
            <person name="Bostroem C."/>
            <person name="Chovatia M."/>
            <person name="Grimwood J."/>
            <person name="Jenkins J.W."/>
            <person name="Jueterbock A."/>
            <person name="Mraz A."/>
            <person name="Stam W.T."/>
            <person name="Tice H."/>
            <person name="Bornberg-Bauer E."/>
            <person name="Green P.J."/>
            <person name="Pearson G.A."/>
            <person name="Procaccini G."/>
            <person name="Duarte C.M."/>
            <person name="Schmutz J."/>
            <person name="Reusch T.B.H."/>
            <person name="Van de Peer Y."/>
        </authorList>
    </citation>
    <scope>NUCLEOTIDE SEQUENCE [LARGE SCALE GENOMIC DNA]</scope>
    <source>
        <strain evidence="2">cv. Finnish</strain>
    </source>
</reference>
<gene>
    <name evidence="1" type="ORF">ZOSMA_97G00630</name>
</gene>
<dbReference type="InterPro" id="IPR011990">
    <property type="entry name" value="TPR-like_helical_dom_sf"/>
</dbReference>
<accession>A0A0K9NHQ9</accession>
<dbReference type="OrthoDB" id="42736at2759"/>
<sequence>MRVMGEQGCKPDLNSYNIILNGVGKRSTAIGGATETLDMLRWMKEKVEVDGISSNTLLSCQAYEGMFEETAKLMK</sequence>
<keyword evidence="2" id="KW-1185">Reference proteome</keyword>